<dbReference type="Pfam" id="PF11754">
    <property type="entry name" value="Velvet"/>
    <property type="match status" value="1"/>
</dbReference>
<evidence type="ECO:0000256" key="5">
    <source>
        <dbReference type="ARBA" id="ARBA00023242"/>
    </source>
</evidence>
<dbReference type="InterPro" id="IPR038491">
    <property type="entry name" value="Velvet_dom_sf"/>
</dbReference>
<dbReference type="InterPro" id="IPR037525">
    <property type="entry name" value="Velvet_dom"/>
</dbReference>
<evidence type="ECO:0000313" key="8">
    <source>
        <dbReference type="Proteomes" id="UP001498476"/>
    </source>
</evidence>
<keyword evidence="4" id="KW-0804">Transcription</keyword>
<dbReference type="Proteomes" id="UP001498476">
    <property type="component" value="Unassembled WGS sequence"/>
</dbReference>
<evidence type="ECO:0000313" key="7">
    <source>
        <dbReference type="EMBL" id="KAK7415540.1"/>
    </source>
</evidence>
<dbReference type="InterPro" id="IPR021740">
    <property type="entry name" value="Velvet"/>
</dbReference>
<keyword evidence="8" id="KW-1185">Reference proteome</keyword>
<reference evidence="7 8" key="1">
    <citation type="journal article" date="2025" name="Microbiol. Resour. Announc.">
        <title>Draft genome sequences for Neonectria magnoliae and Neonectria punicea, canker pathogens of Liriodendron tulipifera and Acer saccharum in West Virginia.</title>
        <authorList>
            <person name="Petronek H.M."/>
            <person name="Kasson M.T."/>
            <person name="Metheny A.M."/>
            <person name="Stauder C.M."/>
            <person name="Lovett B."/>
            <person name="Lynch S.C."/>
            <person name="Garnas J.R."/>
            <person name="Kasson L.R."/>
            <person name="Stajich J.E."/>
        </authorList>
    </citation>
    <scope>NUCLEOTIDE SEQUENCE [LARGE SCALE GENOMIC DNA]</scope>
    <source>
        <strain evidence="7 8">NRRL 64653</strain>
    </source>
</reference>
<keyword evidence="3" id="KW-0805">Transcription regulation</keyword>
<evidence type="ECO:0000259" key="6">
    <source>
        <dbReference type="PROSITE" id="PS51821"/>
    </source>
</evidence>
<name>A0ABR1H341_9HYPO</name>
<accession>A0ABR1H341</accession>
<comment type="subcellular location">
    <subcellularLocation>
        <location evidence="1">Nucleus</location>
    </subcellularLocation>
</comment>
<gene>
    <name evidence="7" type="ORF">QQX98_005786</name>
</gene>
<dbReference type="PROSITE" id="PS51821">
    <property type="entry name" value="VELVET"/>
    <property type="match status" value="1"/>
</dbReference>
<dbReference type="Gene3D" id="2.60.40.3960">
    <property type="entry name" value="Velvet domain"/>
    <property type="match status" value="1"/>
</dbReference>
<dbReference type="EMBL" id="JAZAVJ010000081">
    <property type="protein sequence ID" value="KAK7415540.1"/>
    <property type="molecule type" value="Genomic_DNA"/>
</dbReference>
<keyword evidence="2" id="KW-0749">Sporulation</keyword>
<feature type="domain" description="Velvet" evidence="6">
    <location>
        <begin position="79"/>
        <end position="181"/>
    </location>
</feature>
<evidence type="ECO:0000256" key="2">
    <source>
        <dbReference type="ARBA" id="ARBA00022969"/>
    </source>
</evidence>
<dbReference type="PANTHER" id="PTHR33572">
    <property type="entry name" value="SPORE DEVELOPMENT REGULATOR VOSA"/>
    <property type="match status" value="1"/>
</dbReference>
<evidence type="ECO:0000256" key="3">
    <source>
        <dbReference type="ARBA" id="ARBA00023015"/>
    </source>
</evidence>
<comment type="caution">
    <text evidence="7">The sequence shown here is derived from an EMBL/GenBank/DDBJ whole genome shotgun (WGS) entry which is preliminary data.</text>
</comment>
<evidence type="ECO:0000256" key="4">
    <source>
        <dbReference type="ARBA" id="ARBA00023163"/>
    </source>
</evidence>
<protein>
    <recommendedName>
        <fullName evidence="6">Velvet domain-containing protein</fullName>
    </recommendedName>
</protein>
<sequence>MGPAPFVSAQDPPFMDMCCLPDQQQAFPVAAVPAGSTNNSRGIIPAASPTDSAPDQMGTWDIPSPGQGTGISDASANGTAHARYSLRVRQQPKTARSCGFSEKDRRMINPPPIVQLHIDGPGLTEQDVSNLLRDSGYIMNCRLYDKTGTRDDTHIHVSSRHPKVAVKDFFAHLCLFQLCLG</sequence>
<organism evidence="7 8">
    <name type="scientific">Neonectria punicea</name>
    <dbReference type="NCBI Taxonomy" id="979145"/>
    <lineage>
        <taxon>Eukaryota</taxon>
        <taxon>Fungi</taxon>
        <taxon>Dikarya</taxon>
        <taxon>Ascomycota</taxon>
        <taxon>Pezizomycotina</taxon>
        <taxon>Sordariomycetes</taxon>
        <taxon>Hypocreomycetidae</taxon>
        <taxon>Hypocreales</taxon>
        <taxon>Nectriaceae</taxon>
        <taxon>Neonectria</taxon>
    </lineage>
</organism>
<keyword evidence="5" id="KW-0539">Nucleus</keyword>
<proteinExistence type="predicted"/>
<evidence type="ECO:0000256" key="1">
    <source>
        <dbReference type="ARBA" id="ARBA00004123"/>
    </source>
</evidence>